<sequence>MDMAELASLTGLPVRKLRYVSDHRVLPGLRDTSAGHGVPRTFTAFEGFGIALAARLLAAGLTRKVVATVLDAACRPVGPTRAPADVPLYRAYAARAGRLEIGDGRHLRLRTPKRPGLASALDTGWLPLGTSGRAGCDHTPVVHVTVELGGLADALQARRGNADWE</sequence>
<evidence type="ECO:0008006" key="3">
    <source>
        <dbReference type="Google" id="ProtNLM"/>
    </source>
</evidence>
<protein>
    <recommendedName>
        <fullName evidence="3">HTH merR-type domain-containing protein</fullName>
    </recommendedName>
</protein>
<dbReference type="Proteomes" id="UP000319576">
    <property type="component" value="Chromosome"/>
</dbReference>
<evidence type="ECO:0000313" key="2">
    <source>
        <dbReference type="Proteomes" id="UP000319576"/>
    </source>
</evidence>
<gene>
    <name evidence="1" type="ORF">ETAA1_17810</name>
</gene>
<reference evidence="1 2" key="1">
    <citation type="submission" date="2019-02" db="EMBL/GenBank/DDBJ databases">
        <title>Deep-cultivation of Planctomycetes and their phenomic and genomic characterization uncovers novel biology.</title>
        <authorList>
            <person name="Wiegand S."/>
            <person name="Jogler M."/>
            <person name="Boedeker C."/>
            <person name="Pinto D."/>
            <person name="Vollmers J."/>
            <person name="Rivas-Marin E."/>
            <person name="Kohn T."/>
            <person name="Peeters S.H."/>
            <person name="Heuer A."/>
            <person name="Rast P."/>
            <person name="Oberbeckmann S."/>
            <person name="Bunk B."/>
            <person name="Jeske O."/>
            <person name="Meyerdierks A."/>
            <person name="Storesund J.E."/>
            <person name="Kallscheuer N."/>
            <person name="Luecker S."/>
            <person name="Lage O.M."/>
            <person name="Pohl T."/>
            <person name="Merkel B.J."/>
            <person name="Hornburger P."/>
            <person name="Mueller R.-W."/>
            <person name="Bruemmer F."/>
            <person name="Labrenz M."/>
            <person name="Spormann A.M."/>
            <person name="Op den Camp H."/>
            <person name="Overmann J."/>
            <person name="Amann R."/>
            <person name="Jetten M.S.M."/>
            <person name="Mascher T."/>
            <person name="Medema M.H."/>
            <person name="Devos D.P."/>
            <person name="Kaster A.-K."/>
            <person name="Ovreas L."/>
            <person name="Rohde M."/>
            <person name="Galperin M.Y."/>
            <person name="Jogler C."/>
        </authorList>
    </citation>
    <scope>NUCLEOTIDE SEQUENCE [LARGE SCALE GENOMIC DNA]</scope>
    <source>
        <strain evidence="1 2">ETA_A1</strain>
    </source>
</reference>
<dbReference type="OrthoDB" id="283598at2"/>
<evidence type="ECO:0000313" key="1">
    <source>
        <dbReference type="EMBL" id="QDU19843.1"/>
    </source>
</evidence>
<dbReference type="RefSeq" id="WP_145236430.1">
    <property type="nucleotide sequence ID" value="NZ_CP036273.1"/>
</dbReference>
<name>A0A517XQR2_9BACT</name>
<accession>A0A517XQR2</accession>
<dbReference type="KEGG" id="uli:ETAA1_17810"/>
<proteinExistence type="predicted"/>
<keyword evidence="2" id="KW-1185">Reference proteome</keyword>
<dbReference type="EMBL" id="CP036273">
    <property type="protein sequence ID" value="QDU19843.1"/>
    <property type="molecule type" value="Genomic_DNA"/>
</dbReference>
<organism evidence="1 2">
    <name type="scientific">Urbifossiella limnaea</name>
    <dbReference type="NCBI Taxonomy" id="2528023"/>
    <lineage>
        <taxon>Bacteria</taxon>
        <taxon>Pseudomonadati</taxon>
        <taxon>Planctomycetota</taxon>
        <taxon>Planctomycetia</taxon>
        <taxon>Gemmatales</taxon>
        <taxon>Gemmataceae</taxon>
        <taxon>Urbifossiella</taxon>
    </lineage>
</organism>
<dbReference type="AlphaFoldDB" id="A0A517XQR2"/>